<feature type="domain" description="Complex 1 LYR protein" evidence="1">
    <location>
        <begin position="6"/>
        <end position="61"/>
    </location>
</feature>
<dbReference type="InParanoid" id="A0A090M6V6"/>
<proteinExistence type="predicted"/>
<dbReference type="GO" id="GO:0016226">
    <property type="term" value="P:iron-sulfur cluster assembly"/>
    <property type="evidence" value="ECO:0007669"/>
    <property type="project" value="InterPro"/>
</dbReference>
<name>A0A090M6V6_OSTTA</name>
<dbReference type="SMR" id="A0A090M6V6"/>
<reference evidence="2" key="2">
    <citation type="journal article" date="2014" name="BMC Genomics">
        <title>An improved genome of the model marine alga Ostreococcus tauri unfolds by assessing Illumina de novo assemblies.</title>
        <authorList>
            <person name="Blanc-Mathieu R."/>
            <person name="Verhelst B."/>
            <person name="Derelle E."/>
            <person name="Rombauts S."/>
            <person name="Bouget F.Y."/>
            <person name="Carre I."/>
            <person name="Chateau A."/>
            <person name="Eyre-Walker A."/>
            <person name="Grimsley N."/>
            <person name="Moreau H."/>
            <person name="Piegu B."/>
            <person name="Rivals E."/>
            <person name="Schackwitz W."/>
            <person name="Van de Peer Y."/>
            <person name="Piganeau G."/>
        </authorList>
    </citation>
    <scope>NUCLEOTIDE SEQUENCE</scope>
    <source>
        <strain evidence="2">RCC4221</strain>
    </source>
</reference>
<dbReference type="CDD" id="cd20264">
    <property type="entry name" value="Complex1_LYR_LYRM4"/>
    <property type="match status" value="1"/>
</dbReference>
<protein>
    <submittedName>
        <fullName evidence="2">Complex 1 LYR protein</fullName>
    </submittedName>
</protein>
<dbReference type="FunCoup" id="A0A090M6V6">
    <property type="interactions" value="1384"/>
</dbReference>
<dbReference type="AlphaFoldDB" id="A0A090M6V6"/>
<gene>
    <name evidence="3" type="ORF">BE221DRAFT_68736</name>
    <name evidence="2" type="ORF">OT_ostta06g02630</name>
</gene>
<dbReference type="Proteomes" id="UP000009170">
    <property type="component" value="Unassembled WGS sequence"/>
</dbReference>
<dbReference type="OrthoDB" id="275715at2759"/>
<dbReference type="InterPro" id="IPR008011">
    <property type="entry name" value="Complex1_LYR_dom"/>
</dbReference>
<reference evidence="2 4" key="1">
    <citation type="journal article" date="2006" name="Proc. Natl. Acad. Sci. U.S.A.">
        <title>Genome analysis of the smallest free-living eukaryote Ostreococcus tauri unveils many unique features.</title>
        <authorList>
            <person name="Derelle E."/>
            <person name="Ferraz C."/>
            <person name="Rombauts S."/>
            <person name="Rouze P."/>
            <person name="Worden A.Z."/>
            <person name="Robbens S."/>
            <person name="Partensky F."/>
            <person name="Degroeve S."/>
            <person name="Echeynie S."/>
            <person name="Cooke R."/>
            <person name="Saeys Y."/>
            <person name="Wuyts J."/>
            <person name="Jabbari K."/>
            <person name="Bowler C."/>
            <person name="Panaud O."/>
            <person name="Piegu B."/>
            <person name="Ball S.G."/>
            <person name="Ral J.-P."/>
            <person name="Bouget F.-Y."/>
            <person name="Piganeau G."/>
            <person name="De Baets B."/>
            <person name="Picard A."/>
            <person name="Delseny M."/>
            <person name="Demaille J."/>
            <person name="Van de Peer Y."/>
            <person name="Moreau H."/>
        </authorList>
    </citation>
    <scope>NUCLEOTIDE SEQUENCE [LARGE SCALE GENOMIC DNA]</scope>
    <source>
        <strain evidence="2 4">OTTH0595</strain>
    </source>
</reference>
<dbReference type="Proteomes" id="UP000195557">
    <property type="component" value="Unassembled WGS sequence"/>
</dbReference>
<reference evidence="3" key="3">
    <citation type="submission" date="2017-04" db="EMBL/GenBank/DDBJ databases">
        <title>Population genomics of picophytoplankton unveils novel chromosome hypervariability.</title>
        <authorList>
            <consortium name="DOE Joint Genome Institute"/>
            <person name="Blanc-Mathieu R."/>
            <person name="Krasovec M."/>
            <person name="Hebrard M."/>
            <person name="Yau S."/>
            <person name="Desgranges E."/>
            <person name="Martin J."/>
            <person name="Schackwitz W."/>
            <person name="Kuo A."/>
            <person name="Salin G."/>
            <person name="Donnadieu C."/>
            <person name="Desdevises Y."/>
            <person name="Sanchez-Ferandin S."/>
            <person name="Moreau H."/>
            <person name="Rivals E."/>
            <person name="Grigoriev I.V."/>
            <person name="Grimsley N."/>
            <person name="Eyre-Walker A."/>
            <person name="Piganeau G."/>
        </authorList>
    </citation>
    <scope>NUCLEOTIDE SEQUENCE [LARGE SCALE GENOMIC DNA]</scope>
    <source>
        <strain evidence="3">RCC 1115</strain>
    </source>
</reference>
<organism evidence="2 4">
    <name type="scientific">Ostreococcus tauri</name>
    <name type="common">Marine green alga</name>
    <dbReference type="NCBI Taxonomy" id="70448"/>
    <lineage>
        <taxon>Eukaryota</taxon>
        <taxon>Viridiplantae</taxon>
        <taxon>Chlorophyta</taxon>
        <taxon>Mamiellophyceae</taxon>
        <taxon>Mamiellales</taxon>
        <taxon>Bathycoccaceae</taxon>
        <taxon>Ostreococcus</taxon>
    </lineage>
</organism>
<dbReference type="InterPro" id="IPR045297">
    <property type="entry name" value="Complex1_LYR_LYRM4"/>
</dbReference>
<evidence type="ECO:0000259" key="1">
    <source>
        <dbReference type="Pfam" id="PF05347"/>
    </source>
</evidence>
<evidence type="ECO:0000313" key="4">
    <source>
        <dbReference type="Proteomes" id="UP000009170"/>
    </source>
</evidence>
<accession>A0A1Y5IJV7</accession>
<sequence length="85" mass="9510">MPGTTRAIALYRALARAGRGFNDYNVREYVRRRAREGFEDHRAARGADAARAIERGMEALAVVRRQAGVFALYGNGRRPSAMDVR</sequence>
<accession>A0A090M6V6</accession>
<dbReference type="PANTHER" id="PTHR47158">
    <property type="entry name" value="OS08G0239000 PROTEIN"/>
    <property type="match status" value="1"/>
</dbReference>
<accession>A0A454XKX8</accession>
<evidence type="ECO:0000313" key="2">
    <source>
        <dbReference type="EMBL" id="CEF98387.1"/>
    </source>
</evidence>
<dbReference type="EMBL" id="CAID01000006">
    <property type="protein sequence ID" value="CEF98387.1"/>
    <property type="molecule type" value="Genomic_DNA"/>
</dbReference>
<dbReference type="Pfam" id="PF05347">
    <property type="entry name" value="Complex1_LYR"/>
    <property type="match status" value="1"/>
</dbReference>
<dbReference type="STRING" id="70448.A0A090M6V6"/>
<evidence type="ECO:0000313" key="3">
    <source>
        <dbReference type="EMBL" id="OUS48424.1"/>
    </source>
</evidence>
<keyword evidence="4" id="KW-1185">Reference proteome</keyword>
<dbReference type="EMBL" id="KZ155774">
    <property type="protein sequence ID" value="OUS48424.1"/>
    <property type="molecule type" value="Genomic_DNA"/>
</dbReference>
<dbReference type="PANTHER" id="PTHR47158:SF1">
    <property type="entry name" value="OS08G0239000 PROTEIN"/>
    <property type="match status" value="1"/>
</dbReference>